<keyword evidence="5" id="KW-1185">Reference proteome</keyword>
<name>A0A426RY94_9ACTN</name>
<evidence type="ECO:0000256" key="1">
    <source>
        <dbReference type="ARBA" id="ARBA00022679"/>
    </source>
</evidence>
<dbReference type="InterPro" id="IPR014043">
    <property type="entry name" value="Acyl_transferase_dom"/>
</dbReference>
<evidence type="ECO:0000313" key="5">
    <source>
        <dbReference type="Proteomes" id="UP000276379"/>
    </source>
</evidence>
<dbReference type="Pfam" id="PF00698">
    <property type="entry name" value="Acyl_transf_1"/>
    <property type="match status" value="1"/>
</dbReference>
<dbReference type="GO" id="GO:0004312">
    <property type="term" value="F:fatty acid synthase activity"/>
    <property type="evidence" value="ECO:0007669"/>
    <property type="project" value="TreeGrafter"/>
</dbReference>
<dbReference type="AlphaFoldDB" id="A0A426RY94"/>
<dbReference type="InterPro" id="IPR001227">
    <property type="entry name" value="Ac_transferase_dom_sf"/>
</dbReference>
<dbReference type="Proteomes" id="UP000276379">
    <property type="component" value="Unassembled WGS sequence"/>
</dbReference>
<keyword evidence="2" id="KW-0511">Multifunctional enzyme</keyword>
<evidence type="ECO:0000259" key="3">
    <source>
        <dbReference type="SMART" id="SM00827"/>
    </source>
</evidence>
<keyword evidence="1" id="KW-0808">Transferase</keyword>
<comment type="caution">
    <text evidence="4">The sequence shown here is derived from an EMBL/GenBank/DDBJ whole genome shotgun (WGS) entry which is preliminary data.</text>
</comment>
<organism evidence="4 5">
    <name type="scientific">Streptomyces griseofuscus</name>
    <dbReference type="NCBI Taxonomy" id="146922"/>
    <lineage>
        <taxon>Bacteria</taxon>
        <taxon>Bacillati</taxon>
        <taxon>Actinomycetota</taxon>
        <taxon>Actinomycetes</taxon>
        <taxon>Kitasatosporales</taxon>
        <taxon>Streptomycetaceae</taxon>
        <taxon>Streptomyces</taxon>
    </lineage>
</organism>
<dbReference type="SUPFAM" id="SSF52151">
    <property type="entry name" value="FabD/lysophospholipase-like"/>
    <property type="match status" value="1"/>
</dbReference>
<protein>
    <recommendedName>
        <fullName evidence="3">Malonyl-CoA:ACP transacylase (MAT) domain-containing protein</fullName>
    </recommendedName>
</protein>
<dbReference type="InterPro" id="IPR016035">
    <property type="entry name" value="Acyl_Trfase/lysoPLipase"/>
</dbReference>
<evidence type="ECO:0000313" key="4">
    <source>
        <dbReference type="EMBL" id="RRQ80680.1"/>
    </source>
</evidence>
<dbReference type="GO" id="GO:0006633">
    <property type="term" value="P:fatty acid biosynthetic process"/>
    <property type="evidence" value="ECO:0007669"/>
    <property type="project" value="TreeGrafter"/>
</dbReference>
<dbReference type="Gene3D" id="3.40.366.10">
    <property type="entry name" value="Malonyl-Coenzyme A Acyl Carrier Protein, domain 2"/>
    <property type="match status" value="2"/>
</dbReference>
<accession>A0A426RY94</accession>
<dbReference type="EMBL" id="PDES01000016">
    <property type="protein sequence ID" value="RRQ80680.1"/>
    <property type="molecule type" value="Genomic_DNA"/>
</dbReference>
<dbReference type="PANTHER" id="PTHR43775:SF51">
    <property type="entry name" value="INACTIVE PHENOLPHTHIOCEROL SYNTHESIS POLYKETIDE SYNTHASE TYPE I PKS1-RELATED"/>
    <property type="match status" value="1"/>
</dbReference>
<gene>
    <name evidence="4" type="ORF">CQW44_32090</name>
</gene>
<sequence length="289" mass="30164">MTTFDDEDSFARCGRPTGPVLTRPCLHGGMPADGRMGRTAFLFSAGASPRPETERELAAAFPLFAKTLDELCARLDPYLELPLKCVMFAEPGTRTAALLGRASYAGPALFALQVAQYRLLRSWGARPDVLFGHGAGRMAAAYAAGVFSLADGCHAVGTLARLLDGALGETAPQALRTAYGRTLATLHPGPPRLPLVCDITGRPVGAETAEPGFWLPGPGTRRFAEVAALLHRDGVRTWLELGPADTLTRALAEELPPGAAPAPGAAYAVARDWAVLNAGGGARPSGAPV</sequence>
<evidence type="ECO:0000256" key="2">
    <source>
        <dbReference type="ARBA" id="ARBA00023268"/>
    </source>
</evidence>
<dbReference type="SMART" id="SM00827">
    <property type="entry name" value="PKS_AT"/>
    <property type="match status" value="1"/>
</dbReference>
<dbReference type="PANTHER" id="PTHR43775">
    <property type="entry name" value="FATTY ACID SYNTHASE"/>
    <property type="match status" value="1"/>
</dbReference>
<dbReference type="InterPro" id="IPR050091">
    <property type="entry name" value="PKS_NRPS_Biosynth_Enz"/>
</dbReference>
<reference evidence="4 5" key="1">
    <citation type="submission" date="2017-10" db="EMBL/GenBank/DDBJ databases">
        <title>Draft genome of actinobacteria isolated from guarana (Paullinia cupana (Mart.) Ducke.</title>
        <authorList>
            <person name="Siqueira K.A."/>
            <person name="Liotti R.G."/>
            <person name="Mendes T.A."/>
            <person name="Soares M.A."/>
        </authorList>
    </citation>
    <scope>NUCLEOTIDE SEQUENCE [LARGE SCALE GENOMIC DNA]</scope>
    <source>
        <strain evidence="4 5">199</strain>
    </source>
</reference>
<feature type="domain" description="Malonyl-CoA:ACP transacylase (MAT)" evidence="3">
    <location>
        <begin position="42"/>
        <end position="273"/>
    </location>
</feature>
<proteinExistence type="predicted"/>